<evidence type="ECO:0000313" key="2">
    <source>
        <dbReference type="Proteomes" id="UP001500368"/>
    </source>
</evidence>
<keyword evidence="2" id="KW-1185">Reference proteome</keyword>
<dbReference type="EMBL" id="BAABLW010000005">
    <property type="protein sequence ID" value="GAA4915567.1"/>
    <property type="molecule type" value="Genomic_DNA"/>
</dbReference>
<organism evidence="1 2">
    <name type="scientific">Nesterenkonia rhizosphaerae</name>
    <dbReference type="NCBI Taxonomy" id="1348272"/>
    <lineage>
        <taxon>Bacteria</taxon>
        <taxon>Bacillati</taxon>
        <taxon>Actinomycetota</taxon>
        <taxon>Actinomycetes</taxon>
        <taxon>Micrococcales</taxon>
        <taxon>Micrococcaceae</taxon>
        <taxon>Nesterenkonia</taxon>
    </lineage>
</organism>
<comment type="caution">
    <text evidence="1">The sequence shown here is derived from an EMBL/GenBank/DDBJ whole genome shotgun (WGS) entry which is preliminary data.</text>
</comment>
<dbReference type="RefSeq" id="WP_345476807.1">
    <property type="nucleotide sequence ID" value="NZ_BAABLW010000005.1"/>
</dbReference>
<gene>
    <name evidence="1" type="ORF">GCM10025790_08200</name>
</gene>
<sequence length="82" mass="8815">MTDAAPLLTKAQGEKMNALHVAHVNAAQADALHRGMTCDLPRESPEARAAEQEARTLGHKTHKARTAYYAYVNQLTGGQTGT</sequence>
<evidence type="ECO:0000313" key="1">
    <source>
        <dbReference type="EMBL" id="GAA4915567.1"/>
    </source>
</evidence>
<name>A0ABP9FTV4_9MICC</name>
<reference evidence="2" key="1">
    <citation type="journal article" date="2019" name="Int. J. Syst. Evol. Microbiol.">
        <title>The Global Catalogue of Microorganisms (GCM) 10K type strain sequencing project: providing services to taxonomists for standard genome sequencing and annotation.</title>
        <authorList>
            <consortium name="The Broad Institute Genomics Platform"/>
            <consortium name="The Broad Institute Genome Sequencing Center for Infectious Disease"/>
            <person name="Wu L."/>
            <person name="Ma J."/>
        </authorList>
    </citation>
    <scope>NUCLEOTIDE SEQUENCE [LARGE SCALE GENOMIC DNA]</scope>
    <source>
        <strain evidence="2">JCM 19129</strain>
    </source>
</reference>
<protein>
    <recommendedName>
        <fullName evidence="3">Integrase</fullName>
    </recommendedName>
</protein>
<dbReference type="Proteomes" id="UP001500368">
    <property type="component" value="Unassembled WGS sequence"/>
</dbReference>
<accession>A0ABP9FTV4</accession>
<proteinExistence type="predicted"/>
<evidence type="ECO:0008006" key="3">
    <source>
        <dbReference type="Google" id="ProtNLM"/>
    </source>
</evidence>